<evidence type="ECO:0008006" key="4">
    <source>
        <dbReference type="Google" id="ProtNLM"/>
    </source>
</evidence>
<gene>
    <name evidence="3" type="primary">LOC109578671</name>
</gene>
<feature type="region of interest" description="Disordered" evidence="1">
    <location>
        <begin position="68"/>
        <end position="91"/>
    </location>
</feature>
<evidence type="ECO:0000313" key="2">
    <source>
        <dbReference type="Proteomes" id="UP001652663"/>
    </source>
</evidence>
<dbReference type="Proteomes" id="UP001652663">
    <property type="component" value="Chromosome 25"/>
</dbReference>
<name>A0ABM4RIA2_BOSIN</name>
<evidence type="ECO:0000313" key="3">
    <source>
        <dbReference type="RefSeq" id="XP_070635274.1"/>
    </source>
</evidence>
<evidence type="ECO:0000256" key="1">
    <source>
        <dbReference type="SAM" id="MobiDB-lite"/>
    </source>
</evidence>
<dbReference type="PANTHER" id="PTHR48490:SF1">
    <property type="entry name" value="INTERLEUKIN-32"/>
    <property type="match status" value="1"/>
</dbReference>
<dbReference type="Pfam" id="PF15225">
    <property type="entry name" value="IL32"/>
    <property type="match status" value="1"/>
</dbReference>
<dbReference type="PANTHER" id="PTHR48490">
    <property type="entry name" value="INTERLEUKIN-32"/>
    <property type="match status" value="1"/>
</dbReference>
<keyword evidence="2" id="KW-1185">Reference proteome</keyword>
<protein>
    <recommendedName>
        <fullName evidence="4">Interleukin-32</fullName>
    </recommendedName>
</protein>
<organism evidence="2 3">
    <name type="scientific">Bos indicus</name>
    <name type="common">Zebu</name>
    <dbReference type="NCBI Taxonomy" id="9915"/>
    <lineage>
        <taxon>Eukaryota</taxon>
        <taxon>Metazoa</taxon>
        <taxon>Chordata</taxon>
        <taxon>Craniata</taxon>
        <taxon>Vertebrata</taxon>
        <taxon>Euteleostomi</taxon>
        <taxon>Mammalia</taxon>
        <taxon>Eutheria</taxon>
        <taxon>Laurasiatheria</taxon>
        <taxon>Artiodactyla</taxon>
        <taxon>Ruminantia</taxon>
        <taxon>Pecora</taxon>
        <taxon>Bovidae</taxon>
        <taxon>Bovinae</taxon>
        <taxon>Bos</taxon>
    </lineage>
</organism>
<reference evidence="3" key="1">
    <citation type="submission" date="2025-08" db="UniProtKB">
        <authorList>
            <consortium name="RefSeq"/>
        </authorList>
    </citation>
    <scope>IDENTIFICATION</scope>
    <source>
        <tissue evidence="3">Blood</tissue>
    </source>
</reference>
<dbReference type="GeneID" id="109578671"/>
<dbReference type="InterPro" id="IPR028067">
    <property type="entry name" value="IL-32"/>
</dbReference>
<proteinExistence type="predicted"/>
<dbReference type="RefSeq" id="XP_070635274.1">
    <property type="nucleotide sequence ID" value="XM_070779173.1"/>
</dbReference>
<sequence>MAQEIIMPCYAAAQATPVNNCAKLFGSLGMGPTVHPGTLNPSLPLAGHAQRGLPGPRPARRPAVLVVPGPAARGRRKPAHRAGAAPRDGGGRRVLLAAQREDLPDPGAAVLAGSTLSALPWPALKSLGLSRQRGSAQLELWLQDLRSQRQDPEPPCASLSTSDRRGQHQFLPGQLSAGPRRARHLGTRLTRLLQGNRPPWRDPRVLASFRVLMHNLVDEFFDTMENEPEGAQMEAVLAETKEKFIKDAFKVMDNHIQENSPETLKESSPLLQEARQEVRCRIQRRSVSTSLEVQNPEESIWARALRQFLGILQSFLSGCRDALTWLWEKAAACLQAICSAVEALWEVLTDFSSFVGQLLCRSLIQV</sequence>
<accession>A0ABM4RIA2</accession>